<name>A0ACA9LX49_9GLOM</name>
<protein>
    <submittedName>
        <fullName evidence="1">3599_t:CDS:1</fullName>
    </submittedName>
</protein>
<evidence type="ECO:0000313" key="1">
    <source>
        <dbReference type="EMBL" id="CAG8555240.1"/>
    </source>
</evidence>
<accession>A0ACA9LX49</accession>
<proteinExistence type="predicted"/>
<sequence length="507" mass="57237">MKDSSYAHAQVELKISCAELSNLDYLSKTDPQVVLLTKDSKTQRWCHPPHATEVIKNNKNPNFVKSIVVNYSFEELQQYRFLVVNVNNHKSTDWGAQEFIGRFDLGSRGSKVKGKLFSPKHPEKKRGFIIITAKELSNSKREARLQFQSYNVGEKGRFFEAKPKLFFVLSRINEDKTISPVYESTDVASMNPLWPAFTIKEATLCNGDPDRKIIFQVKQRKRNGGQHSFTLREIMTGNRKFPLWLPSGDASKNARVEIIQAQIEEPPTFLDYVLGGTQISLAVAIDFTASNGDPRSLKSLHYANGTKDNDYQKAIRSVGSILESYGYDRRFPVYGFGGKFGGALSHVYPLNHDAKNPEVEGINGVLAAYFRTIKFVELHGPTYFSPAIIEASSLPLSIVIVGVGNADFTDMTILDSEDYPLKSGNRNERALLKPERNIVKFVALRDFQSKTAQHQLPKAVLKGIPDQFMSYVMTNNIKPHPPVYVENEKLSLDCRFDATVLDDDYYI</sequence>
<evidence type="ECO:0000313" key="2">
    <source>
        <dbReference type="Proteomes" id="UP000789525"/>
    </source>
</evidence>
<keyword evidence="2" id="KW-1185">Reference proteome</keyword>
<gene>
    <name evidence="1" type="ORF">ACOLOM_LOCUS5016</name>
</gene>
<reference evidence="1" key="1">
    <citation type="submission" date="2021-06" db="EMBL/GenBank/DDBJ databases">
        <authorList>
            <person name="Kallberg Y."/>
            <person name="Tangrot J."/>
            <person name="Rosling A."/>
        </authorList>
    </citation>
    <scope>NUCLEOTIDE SEQUENCE</scope>
    <source>
        <strain evidence="1">CL356</strain>
    </source>
</reference>
<dbReference type="Proteomes" id="UP000789525">
    <property type="component" value="Unassembled WGS sequence"/>
</dbReference>
<organism evidence="1 2">
    <name type="scientific">Acaulospora colombiana</name>
    <dbReference type="NCBI Taxonomy" id="27376"/>
    <lineage>
        <taxon>Eukaryota</taxon>
        <taxon>Fungi</taxon>
        <taxon>Fungi incertae sedis</taxon>
        <taxon>Mucoromycota</taxon>
        <taxon>Glomeromycotina</taxon>
        <taxon>Glomeromycetes</taxon>
        <taxon>Diversisporales</taxon>
        <taxon>Acaulosporaceae</taxon>
        <taxon>Acaulospora</taxon>
    </lineage>
</organism>
<dbReference type="EMBL" id="CAJVPT010008781">
    <property type="protein sequence ID" value="CAG8555240.1"/>
    <property type="molecule type" value="Genomic_DNA"/>
</dbReference>
<comment type="caution">
    <text evidence="1">The sequence shown here is derived from an EMBL/GenBank/DDBJ whole genome shotgun (WGS) entry which is preliminary data.</text>
</comment>